<evidence type="ECO:0000313" key="3">
    <source>
        <dbReference type="Proteomes" id="UP000292424"/>
    </source>
</evidence>
<dbReference type="KEGG" id="arac:E0W69_005820"/>
<feature type="signal peptide" evidence="1">
    <location>
        <begin position="1"/>
        <end position="20"/>
    </location>
</feature>
<evidence type="ECO:0000256" key="1">
    <source>
        <dbReference type="SAM" id="SignalP"/>
    </source>
</evidence>
<evidence type="ECO:0000313" key="2">
    <source>
        <dbReference type="EMBL" id="QES88204.1"/>
    </source>
</evidence>
<accession>A0A5P2FXF8</accession>
<name>A0A5P2FXF8_9BACT</name>
<reference evidence="2 3" key="1">
    <citation type="submission" date="2019-09" db="EMBL/GenBank/DDBJ databases">
        <title>Complete genome sequence of Arachidicoccus sp. B3-10 isolated from apple orchard soil.</title>
        <authorList>
            <person name="Kim H.S."/>
            <person name="Han K.-I."/>
            <person name="Suh M.K."/>
            <person name="Lee K.C."/>
            <person name="Eom M.K."/>
            <person name="Kim J.-S."/>
            <person name="Kang S.W."/>
            <person name="Sin Y."/>
            <person name="Lee J.-S."/>
        </authorList>
    </citation>
    <scope>NUCLEOTIDE SEQUENCE [LARGE SCALE GENOMIC DNA]</scope>
    <source>
        <strain evidence="2 3">B3-10</strain>
    </source>
</reference>
<sequence>MQMKKIILPAFLLLTTINHAKSQTNTIAADSINDKNIRTKVLSEIQSGFESRTRMLDSTVEKLDARVSYLDKSILDTKDSKEKSEKLILRVQAIEDKQKTIDQTELNLLQANYQSAFVNLVSMDREIKPLVLFNSTKTFFSSLSDAGNPMNYDGYTKWYKGFSDYLQAEKSKSPLLSVTSNLIGFANGFTKGVPITGPITTALFTGMNSYIDNMGKKEKDLKAQSEQMLTLTMKISQFDYDKDQIEHEWESIAKELQELQTKYDKTLTTNLKMVGVDKVAFQRDFSAENDAEMRYQYLTNLRDKAAKCVADERQNNPKDWKQSTFVQMGDVQNLRLRFGQITLRISQNIVKYKELFDKYQNDPQLGSKIKDLQFKLKDLQESFDKTFDPMDYINSANKMYKI</sequence>
<organism evidence="2 3">
    <name type="scientific">Rhizosphaericola mali</name>
    <dbReference type="NCBI Taxonomy" id="2545455"/>
    <lineage>
        <taxon>Bacteria</taxon>
        <taxon>Pseudomonadati</taxon>
        <taxon>Bacteroidota</taxon>
        <taxon>Chitinophagia</taxon>
        <taxon>Chitinophagales</taxon>
        <taxon>Chitinophagaceae</taxon>
        <taxon>Rhizosphaericola</taxon>
    </lineage>
</organism>
<dbReference type="OrthoDB" id="816769at2"/>
<keyword evidence="1" id="KW-0732">Signal</keyword>
<protein>
    <submittedName>
        <fullName evidence="2">Uncharacterized protein</fullName>
    </submittedName>
</protein>
<keyword evidence="3" id="KW-1185">Reference proteome</keyword>
<proteinExistence type="predicted"/>
<dbReference type="AlphaFoldDB" id="A0A5P2FXF8"/>
<feature type="chain" id="PRO_5024325393" evidence="1">
    <location>
        <begin position="21"/>
        <end position="402"/>
    </location>
</feature>
<dbReference type="Proteomes" id="UP000292424">
    <property type="component" value="Chromosome"/>
</dbReference>
<dbReference type="EMBL" id="CP044016">
    <property type="protein sequence ID" value="QES88204.1"/>
    <property type="molecule type" value="Genomic_DNA"/>
</dbReference>
<gene>
    <name evidence="2" type="ORF">E0W69_005820</name>
</gene>